<gene>
    <name evidence="2" type="ORF">B4N89_14345</name>
</gene>
<dbReference type="STRING" id="159449.B4N89_14345"/>
<dbReference type="EMBL" id="MWQN01000001">
    <property type="protein sequence ID" value="OPC85040.1"/>
    <property type="molecule type" value="Genomic_DNA"/>
</dbReference>
<comment type="caution">
    <text evidence="2">The sequence shown here is derived from an EMBL/GenBank/DDBJ whole genome shotgun (WGS) entry which is preliminary data.</text>
</comment>
<accession>A0A1T3P848</accession>
<sequence length="141" mass="15390">MSADPGAFAAVGFALYAAHMVGDHWVQTDREALGKGAAGWSGRFWAARHVVSLTAVKVVFLAAAWLVFALPLNLFAVVVGLVVDALSHWWADRRHTLAGLARRVGKGTWWERDPQAPYLLDQSWHIGWLFVAALIITGVTS</sequence>
<keyword evidence="3" id="KW-1185">Reference proteome</keyword>
<evidence type="ECO:0000256" key="1">
    <source>
        <dbReference type="SAM" id="Phobius"/>
    </source>
</evidence>
<feature type="transmembrane region" description="Helical" evidence="1">
    <location>
        <begin position="58"/>
        <end position="83"/>
    </location>
</feature>
<keyword evidence="1" id="KW-0812">Transmembrane</keyword>
<keyword evidence="1" id="KW-1133">Transmembrane helix</keyword>
<dbReference type="InterPro" id="IPR021737">
    <property type="entry name" value="Phage_phiKZ_Orf197"/>
</dbReference>
<name>A0A1T3P848_9ACTN</name>
<dbReference type="AlphaFoldDB" id="A0A1T3P848"/>
<proteinExistence type="predicted"/>
<dbReference type="Proteomes" id="UP000190037">
    <property type="component" value="Unassembled WGS sequence"/>
</dbReference>
<organism evidence="2 3">
    <name type="scientific">Embleya scabrispora</name>
    <dbReference type="NCBI Taxonomy" id="159449"/>
    <lineage>
        <taxon>Bacteria</taxon>
        <taxon>Bacillati</taxon>
        <taxon>Actinomycetota</taxon>
        <taxon>Actinomycetes</taxon>
        <taxon>Kitasatosporales</taxon>
        <taxon>Streptomycetaceae</taxon>
        <taxon>Embleya</taxon>
    </lineage>
</organism>
<protein>
    <submittedName>
        <fullName evidence="2">Transcriptional regulator</fullName>
    </submittedName>
</protein>
<dbReference type="Pfam" id="PF11750">
    <property type="entry name" value="DUF3307"/>
    <property type="match status" value="1"/>
</dbReference>
<keyword evidence="1" id="KW-0472">Membrane</keyword>
<evidence type="ECO:0000313" key="2">
    <source>
        <dbReference type="EMBL" id="OPC85040.1"/>
    </source>
</evidence>
<evidence type="ECO:0000313" key="3">
    <source>
        <dbReference type="Proteomes" id="UP000190037"/>
    </source>
</evidence>
<reference evidence="2 3" key="1">
    <citation type="submission" date="2017-03" db="EMBL/GenBank/DDBJ databases">
        <title>Draft genome sequence of Streptomyces scabrisporus NF3, endophyte isolated from Amphipterygium adstringens.</title>
        <authorList>
            <person name="Vazquez M."/>
            <person name="Ceapa C.D."/>
            <person name="Rodriguez Luna D."/>
            <person name="Sanchez Esquivel S."/>
        </authorList>
    </citation>
    <scope>NUCLEOTIDE SEQUENCE [LARGE SCALE GENOMIC DNA]</scope>
    <source>
        <strain evidence="2 3">NF3</strain>
    </source>
</reference>
<dbReference type="RefSeq" id="WP_078979357.1">
    <property type="nucleotide sequence ID" value="NZ_MWQN01000001.1"/>
</dbReference>